<dbReference type="Proteomes" id="UP000267223">
    <property type="component" value="Unassembled WGS sequence"/>
</dbReference>
<name>A0A3M9NPS6_9BACT</name>
<feature type="domain" description="Haem-binding" evidence="1">
    <location>
        <begin position="12"/>
        <end position="147"/>
    </location>
</feature>
<sequence length="155" mass="17782">MGRIKKILLGILVVIIAIQFIQPARNKSARVLPTDVSKIYNVPENVQAILKRSCYDCHSNNTIYPWYSWIQPAGWWLASHIKRGKEELNFSEFGTYSSRKQRSKLFSITKSVEDGTMPLPSYTLMHTNLKLSKEDKAIIINWASKTKDSVSLLHE</sequence>
<dbReference type="SMART" id="SM01235">
    <property type="entry name" value="Haem_bd"/>
    <property type="match status" value="1"/>
</dbReference>
<dbReference type="RefSeq" id="WP_123118670.1">
    <property type="nucleotide sequence ID" value="NZ_RJJR01000001.1"/>
</dbReference>
<comment type="caution">
    <text evidence="2">The sequence shown here is derived from an EMBL/GenBank/DDBJ whole genome shotgun (WGS) entry which is preliminary data.</text>
</comment>
<reference evidence="2 3" key="1">
    <citation type="submission" date="2018-11" db="EMBL/GenBank/DDBJ databases">
        <title>Draft genome sequence of Ferruginibacter sp. BO-59.</title>
        <authorList>
            <person name="Im W.T."/>
        </authorList>
    </citation>
    <scope>NUCLEOTIDE SEQUENCE [LARGE SCALE GENOMIC DNA]</scope>
    <source>
        <strain evidence="2 3">BO-59</strain>
    </source>
</reference>
<evidence type="ECO:0000313" key="3">
    <source>
        <dbReference type="Proteomes" id="UP000267223"/>
    </source>
</evidence>
<dbReference type="AlphaFoldDB" id="A0A3M9NPS6"/>
<proteinExistence type="predicted"/>
<evidence type="ECO:0000313" key="2">
    <source>
        <dbReference type="EMBL" id="RNI39779.1"/>
    </source>
</evidence>
<dbReference type="EMBL" id="RJJR01000001">
    <property type="protein sequence ID" value="RNI39779.1"/>
    <property type="molecule type" value="Genomic_DNA"/>
</dbReference>
<dbReference type="OrthoDB" id="196738at2"/>
<organism evidence="2 3">
    <name type="scientific">Hanamia caeni</name>
    <dbReference type="NCBI Taxonomy" id="2294116"/>
    <lineage>
        <taxon>Bacteria</taxon>
        <taxon>Pseudomonadati</taxon>
        <taxon>Bacteroidota</taxon>
        <taxon>Chitinophagia</taxon>
        <taxon>Chitinophagales</taxon>
        <taxon>Chitinophagaceae</taxon>
        <taxon>Hanamia</taxon>
    </lineage>
</organism>
<evidence type="ECO:0000259" key="1">
    <source>
        <dbReference type="SMART" id="SM01235"/>
    </source>
</evidence>
<protein>
    <submittedName>
        <fullName evidence="2">Cytochrome C</fullName>
    </submittedName>
</protein>
<dbReference type="InterPro" id="IPR025992">
    <property type="entry name" value="Haem-bd"/>
</dbReference>
<accession>A0A3M9NPS6</accession>
<gene>
    <name evidence="2" type="ORF">EFY79_00270</name>
</gene>
<dbReference type="Pfam" id="PF14376">
    <property type="entry name" value="Haem_bd"/>
    <property type="match status" value="1"/>
</dbReference>
<keyword evidence="3" id="KW-1185">Reference proteome</keyword>